<comment type="caution">
    <text evidence="1">The sequence shown here is derived from an EMBL/GenBank/DDBJ whole genome shotgun (WGS) entry which is preliminary data.</text>
</comment>
<evidence type="ECO:0000313" key="2">
    <source>
        <dbReference type="Proteomes" id="UP000298061"/>
    </source>
</evidence>
<dbReference type="Proteomes" id="UP000298061">
    <property type="component" value="Unassembled WGS sequence"/>
</dbReference>
<evidence type="ECO:0000313" key="1">
    <source>
        <dbReference type="EMBL" id="TFY79191.1"/>
    </source>
</evidence>
<evidence type="ECO:0008006" key="3">
    <source>
        <dbReference type="Google" id="ProtNLM"/>
    </source>
</evidence>
<sequence length="417" mass="47286">MSSPVDDTRYAHTTTPLDIWIEIFDIATYVPGVLDTEPGDSFSSPETWLANEQTWRDAYLSLRAVNRTALSLSLVCKDFASLVLPLLYRYVAIDSRRDWESFSRTLETTAMREPSSDGHPGGLGRYVRHVQLRTRTFSFLSRDPFPASYTLAFNYLPGLQSLSIDRGHWTNEVEAQFVKAVLSSCSATLRKLCIDPRPYERIDIFPPSFPNLQVLLNRNGCPLHLPSAPQLSHLTLCSSDCVSKHTHDKPLPNVRRVCVQVPCFPFIEHWRRFLTVQGRLLTTVYIHCAPDGGENDGMFQAVKDYCPNLESLIVRIDRSYKYEALVLPVVGRLGVSLSDWPPRCRTNALEEFQEWFEVFARRVGASAKVVRLLDATLSQDVQDWITDGVDLGPVDWSFKVEDCFGREIQAMSCQVDA</sequence>
<dbReference type="AlphaFoldDB" id="A0A4Y9ZZ10"/>
<proteinExistence type="predicted"/>
<dbReference type="EMBL" id="SFCI01000542">
    <property type="protein sequence ID" value="TFY79191.1"/>
    <property type="molecule type" value="Genomic_DNA"/>
</dbReference>
<name>A0A4Y9ZZ10_9AGAM</name>
<reference evidence="1 2" key="1">
    <citation type="submission" date="2019-02" db="EMBL/GenBank/DDBJ databases">
        <title>Genome sequencing of the rare red list fungi Hericium alpestre (H. flagellum).</title>
        <authorList>
            <person name="Buettner E."/>
            <person name="Kellner H."/>
        </authorList>
    </citation>
    <scope>NUCLEOTIDE SEQUENCE [LARGE SCALE GENOMIC DNA]</scope>
    <source>
        <strain evidence="1 2">DSM 108284</strain>
    </source>
</reference>
<organism evidence="1 2">
    <name type="scientific">Hericium alpestre</name>
    <dbReference type="NCBI Taxonomy" id="135208"/>
    <lineage>
        <taxon>Eukaryota</taxon>
        <taxon>Fungi</taxon>
        <taxon>Dikarya</taxon>
        <taxon>Basidiomycota</taxon>
        <taxon>Agaricomycotina</taxon>
        <taxon>Agaricomycetes</taxon>
        <taxon>Russulales</taxon>
        <taxon>Hericiaceae</taxon>
        <taxon>Hericium</taxon>
    </lineage>
</organism>
<keyword evidence="2" id="KW-1185">Reference proteome</keyword>
<accession>A0A4Y9ZZ10</accession>
<gene>
    <name evidence="1" type="ORF">EWM64_g4818</name>
</gene>
<dbReference type="OrthoDB" id="3232644at2759"/>
<protein>
    <recommendedName>
        <fullName evidence="3">F-box domain-containing protein</fullName>
    </recommendedName>
</protein>